<evidence type="ECO:0000256" key="1">
    <source>
        <dbReference type="SAM" id="MobiDB-lite"/>
    </source>
</evidence>
<dbReference type="InterPro" id="IPR019557">
    <property type="entry name" value="AminoTfrase-like_pln_mobile"/>
</dbReference>
<name>A0A067K620_JATCU</name>
<proteinExistence type="predicted"/>
<evidence type="ECO:0000313" key="3">
    <source>
        <dbReference type="EMBL" id="KDP31676.1"/>
    </source>
</evidence>
<evidence type="ECO:0000313" key="4">
    <source>
        <dbReference type="Proteomes" id="UP000027138"/>
    </source>
</evidence>
<feature type="region of interest" description="Disordered" evidence="1">
    <location>
        <begin position="109"/>
        <end position="135"/>
    </location>
</feature>
<organism evidence="3 4">
    <name type="scientific">Jatropha curcas</name>
    <name type="common">Barbados nut</name>
    <dbReference type="NCBI Taxonomy" id="180498"/>
    <lineage>
        <taxon>Eukaryota</taxon>
        <taxon>Viridiplantae</taxon>
        <taxon>Streptophyta</taxon>
        <taxon>Embryophyta</taxon>
        <taxon>Tracheophyta</taxon>
        <taxon>Spermatophyta</taxon>
        <taxon>Magnoliopsida</taxon>
        <taxon>eudicotyledons</taxon>
        <taxon>Gunneridae</taxon>
        <taxon>Pentapetalae</taxon>
        <taxon>rosids</taxon>
        <taxon>fabids</taxon>
        <taxon>Malpighiales</taxon>
        <taxon>Euphorbiaceae</taxon>
        <taxon>Crotonoideae</taxon>
        <taxon>Jatropheae</taxon>
        <taxon>Jatropha</taxon>
    </lineage>
</organism>
<keyword evidence="4" id="KW-1185">Reference proteome</keyword>
<dbReference type="Proteomes" id="UP000027138">
    <property type="component" value="Unassembled WGS sequence"/>
</dbReference>
<accession>A0A067K620</accession>
<sequence>MKIPSKLGLIGLKGFDLIIWPPTQLDLIGFVGSSWISRDILEARFGWPERRWFCPGQLRNSPSLTGEESSNSFAIHHHCIPLMILWLKENLPEGNLGNLVFLPPVRDGDSQGTSRYSDVRRRASVGEPEPADLRDMTTVAPPVAGQSLEQLRDASVEMRGTAVEVRDASVLRMPNFEQLRDAAIELCGAGAEVRDAAVLQGAQPCSRVTQPCSRVTRLCSCVTQLRYTVQGCVSYEVVYRFWAERIRTRLAAWRELPVEARPSAPSYTLEERDQAARSFLFYIISSQLLCSSQNKGDRAVLVCLRDLSQVGAFDWATLALAHLYHGLDVWTRDSGESNWQFIQPLEVWAYEYRIYPGGPSGDTPAESRQIPHYLAHCHHTYASGKDPEYWRSFLNDRELSDRTYPGREVAEMHTRSRFLMQGYWADRYYLGERVYDTPVAPAQRRVPHAPPRHMCLLEGMTREDLEVEYRGFSANDFLSAGDFPAYFSSRMQARLPEILEYTQERKTHKTAAHYRAEAAVEAGAAVAPAGPTGVVLGDVPFPPGMEVVLDPGLGLGSGIIIPAYLRRAPPLPQLDPDQATHVPAQRYLEICQRFGFARFYIAQLYSERHERDLEIGRLRRHQSRQSSVVSRLQAEVDRLRTRLEVEGIPLDSFGR</sequence>
<dbReference type="Pfam" id="PF10536">
    <property type="entry name" value="PMD"/>
    <property type="match status" value="1"/>
</dbReference>
<protein>
    <recommendedName>
        <fullName evidence="2">Aminotransferase-like plant mobile domain-containing protein</fullName>
    </recommendedName>
</protein>
<dbReference type="AlphaFoldDB" id="A0A067K620"/>
<gene>
    <name evidence="3" type="ORF">JCGZ_15279</name>
</gene>
<reference evidence="3 4" key="1">
    <citation type="journal article" date="2014" name="PLoS ONE">
        <title>Global Analysis of Gene Expression Profiles in Physic Nut (Jatropha curcas L.) Seedlings Exposed to Salt Stress.</title>
        <authorList>
            <person name="Zhang L."/>
            <person name="Zhang C."/>
            <person name="Wu P."/>
            <person name="Chen Y."/>
            <person name="Li M."/>
            <person name="Jiang H."/>
            <person name="Wu G."/>
        </authorList>
    </citation>
    <scope>NUCLEOTIDE SEQUENCE [LARGE SCALE GENOMIC DNA]</scope>
    <source>
        <strain evidence="4">cv. GZQX0401</strain>
        <tissue evidence="3">Young leaves</tissue>
    </source>
</reference>
<feature type="domain" description="Aminotransferase-like plant mobile" evidence="2">
    <location>
        <begin position="238"/>
        <end position="359"/>
    </location>
</feature>
<evidence type="ECO:0000259" key="2">
    <source>
        <dbReference type="Pfam" id="PF10536"/>
    </source>
</evidence>
<dbReference type="EMBL" id="KK914606">
    <property type="protein sequence ID" value="KDP31676.1"/>
    <property type="molecule type" value="Genomic_DNA"/>
</dbReference>